<dbReference type="Pfam" id="PF03787">
    <property type="entry name" value="RAMPs"/>
    <property type="match status" value="1"/>
</dbReference>
<comment type="similarity">
    <text evidence="1">Belongs to the CRISPR-associated Csm3 family.</text>
</comment>
<keyword evidence="5" id="KW-0378">Hydrolase</keyword>
<dbReference type="InterPro" id="IPR013412">
    <property type="entry name" value="CRISPR-assoc_RAMP_Csm3"/>
</dbReference>
<name>A0ABQ0JTH5_9BACT</name>
<dbReference type="PANTHER" id="PTHR35579:SF3">
    <property type="entry name" value="CRISPR SYSTEM CMS ENDORIBONUCLEASE CSM3"/>
    <property type="match status" value="1"/>
</dbReference>
<organism evidence="10 11">
    <name type="scientific">Candidatus Brocadia sinica JPN1</name>
    <dbReference type="NCBI Taxonomy" id="1197129"/>
    <lineage>
        <taxon>Bacteria</taxon>
        <taxon>Pseudomonadati</taxon>
        <taxon>Planctomycetota</taxon>
        <taxon>Candidatus Brocadiia</taxon>
        <taxon>Candidatus Brocadiales</taxon>
        <taxon>Candidatus Brocadiaceae</taxon>
        <taxon>Candidatus Brocadia</taxon>
    </lineage>
</organism>
<reference evidence="11" key="1">
    <citation type="journal article" date="2015" name="Genome Announc.">
        <title>Draft Genome Sequence of an Anaerobic Ammonium-Oxidizing Bacterium, "Candidatus Brocadia sinica".</title>
        <authorList>
            <person name="Oshiki M."/>
            <person name="Shinyako-Hata K."/>
            <person name="Satoh H."/>
            <person name="Okabe S."/>
        </authorList>
    </citation>
    <scope>NUCLEOTIDE SEQUENCE [LARGE SCALE GENOMIC DNA]</scope>
    <source>
        <strain evidence="11">JPN1</strain>
    </source>
</reference>
<comment type="caution">
    <text evidence="10">The sequence shown here is derived from an EMBL/GenBank/DDBJ whole genome shotgun (WGS) entry which is preliminary data.</text>
</comment>
<evidence type="ECO:0000256" key="3">
    <source>
        <dbReference type="ARBA" id="ARBA00022722"/>
    </source>
</evidence>
<protein>
    <recommendedName>
        <fullName evidence="2">CRISPR system Cms endoribonuclease Csm3</fullName>
    </recommendedName>
    <alternativeName>
        <fullName evidence="8">CRISPR type III A-associated RAMP protein Csm3</fullName>
    </alternativeName>
</protein>
<keyword evidence="6" id="KW-0694">RNA-binding</keyword>
<dbReference type="InterPro" id="IPR052216">
    <property type="entry name" value="CRISPR_Csm3_endoribonuclease"/>
</dbReference>
<evidence type="ECO:0000259" key="9">
    <source>
        <dbReference type="Pfam" id="PF03787"/>
    </source>
</evidence>
<feature type="domain" description="CRISPR type III-associated protein" evidence="9">
    <location>
        <begin position="20"/>
        <end position="226"/>
    </location>
</feature>
<evidence type="ECO:0000256" key="5">
    <source>
        <dbReference type="ARBA" id="ARBA00022801"/>
    </source>
</evidence>
<dbReference type="Proteomes" id="UP000032309">
    <property type="component" value="Unassembled WGS sequence"/>
</dbReference>
<evidence type="ECO:0000256" key="7">
    <source>
        <dbReference type="ARBA" id="ARBA00023118"/>
    </source>
</evidence>
<evidence type="ECO:0000313" key="11">
    <source>
        <dbReference type="Proteomes" id="UP000032309"/>
    </source>
</evidence>
<dbReference type="NCBIfam" id="TIGR02582">
    <property type="entry name" value="cas7_TM1809"/>
    <property type="match status" value="1"/>
</dbReference>
<dbReference type="RefSeq" id="WP_052562139.1">
    <property type="nucleotide sequence ID" value="NZ_BAFN01000001.1"/>
</dbReference>
<evidence type="ECO:0000256" key="8">
    <source>
        <dbReference type="ARBA" id="ARBA00033183"/>
    </source>
</evidence>
<dbReference type="InterPro" id="IPR005537">
    <property type="entry name" value="RAMP_III_fam"/>
</dbReference>
<proteinExistence type="inferred from homology"/>
<keyword evidence="3" id="KW-0540">Nuclease</keyword>
<keyword evidence="4" id="KW-0255">Endonuclease</keyword>
<keyword evidence="7" id="KW-0051">Antiviral defense</keyword>
<evidence type="ECO:0000313" key="10">
    <source>
        <dbReference type="EMBL" id="GAN32044.1"/>
    </source>
</evidence>
<dbReference type="EMBL" id="BAFN01000001">
    <property type="protein sequence ID" value="GAN32044.1"/>
    <property type="molecule type" value="Genomic_DNA"/>
</dbReference>
<evidence type="ECO:0000256" key="1">
    <source>
        <dbReference type="ARBA" id="ARBA00006342"/>
    </source>
</evidence>
<accession>A0ABQ0JTH5</accession>
<dbReference type="PANTHER" id="PTHR35579">
    <property type="entry name" value="CRISPR SYSTEM CMS ENDORIBONUCLEASE CSM3"/>
    <property type="match status" value="1"/>
</dbReference>
<keyword evidence="11" id="KW-1185">Reference proteome</keyword>
<gene>
    <name evidence="10" type="ORF">BROSI_A0548</name>
</gene>
<sequence>MTEEKSNYEFSGKYIIKADLRCLTGLHIGGTDEGFEIGGMDNPVIKDPITGYPYIPGSSLKGKMRSLLEWANNKVNFKQENGKWKGKLCECGNCDICFIYGCSAATSVKEPTRLTIRDSFPKGLCEDNGKILPEEQRKGTIETWKTYLGEKIYTEVKSENVIDRLTSEAMPRSMERVPADSVFEVEMLFDLYKNDDIQKLKKVFEGMMLLEDSALGGSGSRGSGKVVFENIKIMKRSLAYYTKGVDELVVPVNDNCKNARDIYKSFDSLLKTIEGKDEKLSNKT</sequence>
<evidence type="ECO:0000256" key="6">
    <source>
        <dbReference type="ARBA" id="ARBA00022884"/>
    </source>
</evidence>
<evidence type="ECO:0000256" key="2">
    <source>
        <dbReference type="ARBA" id="ARBA00022150"/>
    </source>
</evidence>
<evidence type="ECO:0000256" key="4">
    <source>
        <dbReference type="ARBA" id="ARBA00022759"/>
    </source>
</evidence>